<organism evidence="1 2">
    <name type="scientific">Thiomonas bhubaneswarensis</name>
    <dbReference type="NCBI Taxonomy" id="339866"/>
    <lineage>
        <taxon>Bacteria</taxon>
        <taxon>Pseudomonadati</taxon>
        <taxon>Pseudomonadota</taxon>
        <taxon>Betaproteobacteria</taxon>
        <taxon>Burkholderiales</taxon>
        <taxon>Thiomonas</taxon>
    </lineage>
</organism>
<evidence type="ECO:0000313" key="2">
    <source>
        <dbReference type="Proteomes" id="UP000183649"/>
    </source>
</evidence>
<keyword evidence="2" id="KW-1185">Reference proteome</keyword>
<evidence type="ECO:0000313" key="1">
    <source>
        <dbReference type="EMBL" id="CUA96525.1"/>
    </source>
</evidence>
<evidence type="ECO:0008006" key="3">
    <source>
        <dbReference type="Google" id="ProtNLM"/>
    </source>
</evidence>
<name>A0A0K6I067_9BURK</name>
<reference evidence="2" key="1">
    <citation type="submission" date="2015-08" db="EMBL/GenBank/DDBJ databases">
        <authorList>
            <person name="Varghese N."/>
        </authorList>
    </citation>
    <scope>NUCLEOTIDE SEQUENCE [LARGE SCALE GENOMIC DNA]</scope>
    <source>
        <strain evidence="2">DSM 18181</strain>
    </source>
</reference>
<dbReference type="Proteomes" id="UP000183649">
    <property type="component" value="Unassembled WGS sequence"/>
</dbReference>
<accession>A0A0K6I067</accession>
<dbReference type="AlphaFoldDB" id="A0A0K6I067"/>
<proteinExistence type="predicted"/>
<sequence>MVCPNGASIPEQGKWLRTVVTGYFAYHAVPTNAQAVCAYQHHVLSLWRRSLERRSQKAGVTWAKMDRLAAAWLPPPHVLHPWPKDRLAVRTRGRSRMP</sequence>
<protein>
    <recommendedName>
        <fullName evidence="3">Group II intron, maturase-specific domain</fullName>
    </recommendedName>
</protein>
<gene>
    <name evidence="1" type="ORF">Ga0061069_104171</name>
</gene>
<dbReference type="EMBL" id="CYHF01000004">
    <property type="protein sequence ID" value="CUA96525.1"/>
    <property type="molecule type" value="Genomic_DNA"/>
</dbReference>